<dbReference type="GO" id="GO:0005694">
    <property type="term" value="C:chromosome"/>
    <property type="evidence" value="ECO:0007669"/>
    <property type="project" value="TreeGrafter"/>
</dbReference>
<keyword evidence="6" id="KW-0539">Nucleus</keyword>
<keyword evidence="4" id="KW-0238">DNA-binding</keyword>
<dbReference type="AlphaFoldDB" id="A0A212F9H7"/>
<dbReference type="Pfam" id="PF00270">
    <property type="entry name" value="DEAD"/>
    <property type="match status" value="1"/>
</dbReference>
<dbReference type="PROSITE" id="PS00690">
    <property type="entry name" value="DEAH_ATP_HELICASE"/>
    <property type="match status" value="1"/>
</dbReference>
<dbReference type="Gene3D" id="3.40.50.300">
    <property type="entry name" value="P-loop containing nucleotide triphosphate hydrolases"/>
    <property type="match status" value="1"/>
</dbReference>
<dbReference type="InParanoid" id="A0A212F9H7"/>
<feature type="domain" description="Helicase ATP-binding" evidence="7">
    <location>
        <begin position="326"/>
        <end position="501"/>
    </location>
</feature>
<dbReference type="GO" id="GO:0009378">
    <property type="term" value="F:four-way junction helicase activity"/>
    <property type="evidence" value="ECO:0007669"/>
    <property type="project" value="TreeGrafter"/>
</dbReference>
<dbReference type="EMBL" id="AGBW02009587">
    <property type="protein sequence ID" value="OWR50377.1"/>
    <property type="molecule type" value="Genomic_DNA"/>
</dbReference>
<dbReference type="Proteomes" id="UP000007151">
    <property type="component" value="Unassembled WGS sequence"/>
</dbReference>
<evidence type="ECO:0000256" key="4">
    <source>
        <dbReference type="ARBA" id="ARBA00023125"/>
    </source>
</evidence>
<dbReference type="GO" id="GO:0000724">
    <property type="term" value="P:double-strand break repair via homologous recombination"/>
    <property type="evidence" value="ECO:0007669"/>
    <property type="project" value="TreeGrafter"/>
</dbReference>
<evidence type="ECO:0000256" key="3">
    <source>
        <dbReference type="ARBA" id="ARBA00022806"/>
    </source>
</evidence>
<dbReference type="GO" id="GO:0043138">
    <property type="term" value="F:3'-5' DNA helicase activity"/>
    <property type="evidence" value="ECO:0007669"/>
    <property type="project" value="TreeGrafter"/>
</dbReference>
<keyword evidence="3 8" id="KW-0547">Nucleotide-binding</keyword>
<dbReference type="InterPro" id="IPR002464">
    <property type="entry name" value="DNA/RNA_helicase_DEAH_CS"/>
</dbReference>
<dbReference type="FunFam" id="3.40.50.300:FF:000537">
    <property type="entry name" value="Bloom syndrome RecQ-like helicase"/>
    <property type="match status" value="1"/>
</dbReference>
<dbReference type="GO" id="GO:0005737">
    <property type="term" value="C:cytoplasm"/>
    <property type="evidence" value="ECO:0007669"/>
    <property type="project" value="TreeGrafter"/>
</dbReference>
<reference evidence="8 9" key="1">
    <citation type="journal article" date="2011" name="Cell">
        <title>The monarch butterfly genome yields insights into long-distance migration.</title>
        <authorList>
            <person name="Zhan S."/>
            <person name="Merlin C."/>
            <person name="Boore J.L."/>
            <person name="Reppert S.M."/>
        </authorList>
    </citation>
    <scope>NUCLEOTIDE SEQUENCE [LARGE SCALE GENOMIC DNA]</scope>
    <source>
        <strain evidence="8">F-2</strain>
    </source>
</reference>
<dbReference type="NCBIfam" id="TIGR00614">
    <property type="entry name" value="recQ_fam"/>
    <property type="match status" value="1"/>
</dbReference>
<dbReference type="SUPFAM" id="SSF52540">
    <property type="entry name" value="P-loop containing nucleoside triphosphate hydrolases"/>
    <property type="match status" value="1"/>
</dbReference>
<dbReference type="InterPro" id="IPR027417">
    <property type="entry name" value="P-loop_NTPase"/>
</dbReference>
<keyword evidence="3 8" id="KW-0347">Helicase</keyword>
<dbReference type="KEGG" id="dpl:KGM_214059A"/>
<protein>
    <submittedName>
        <fullName evidence="8">ATP-dependent DNA helicase hus2</fullName>
    </submittedName>
</protein>
<evidence type="ECO:0000313" key="8">
    <source>
        <dbReference type="EMBL" id="OWR50377.1"/>
    </source>
</evidence>
<dbReference type="InterPro" id="IPR014001">
    <property type="entry name" value="Helicase_ATP-bd"/>
</dbReference>
<evidence type="ECO:0000259" key="7">
    <source>
        <dbReference type="PROSITE" id="PS51192"/>
    </source>
</evidence>
<dbReference type="GO" id="GO:0003677">
    <property type="term" value="F:DNA binding"/>
    <property type="evidence" value="ECO:0007669"/>
    <property type="project" value="UniProtKB-KW"/>
</dbReference>
<keyword evidence="2" id="KW-0378">Hydrolase</keyword>
<proteinExistence type="inferred from homology"/>
<evidence type="ECO:0000313" key="9">
    <source>
        <dbReference type="Proteomes" id="UP000007151"/>
    </source>
</evidence>
<gene>
    <name evidence="8" type="ORF">KGM_214059A</name>
</gene>
<evidence type="ECO:0000256" key="2">
    <source>
        <dbReference type="ARBA" id="ARBA00022801"/>
    </source>
</evidence>
<comment type="similarity">
    <text evidence="1">Belongs to the helicase family. RecQ subfamily.</text>
</comment>
<dbReference type="eggNOG" id="KOG0351">
    <property type="taxonomic scope" value="Eukaryota"/>
</dbReference>
<dbReference type="GO" id="GO:0016787">
    <property type="term" value="F:hydrolase activity"/>
    <property type="evidence" value="ECO:0007669"/>
    <property type="project" value="UniProtKB-KW"/>
</dbReference>
<dbReference type="InterPro" id="IPR004589">
    <property type="entry name" value="DNA_helicase_ATP-dep_RecQ"/>
</dbReference>
<evidence type="ECO:0000256" key="1">
    <source>
        <dbReference type="ARBA" id="ARBA00005446"/>
    </source>
</evidence>
<dbReference type="InterPro" id="IPR011545">
    <property type="entry name" value="DEAD/DEAH_box_helicase_dom"/>
</dbReference>
<evidence type="ECO:0000256" key="5">
    <source>
        <dbReference type="ARBA" id="ARBA00023235"/>
    </source>
</evidence>
<dbReference type="PANTHER" id="PTHR13710:SF153">
    <property type="entry name" value="RECQ-LIKE DNA HELICASE BLM"/>
    <property type="match status" value="1"/>
</dbReference>
<keyword evidence="3 8" id="KW-0067">ATP-binding</keyword>
<organism evidence="8 9">
    <name type="scientific">Danaus plexippus plexippus</name>
    <dbReference type="NCBI Taxonomy" id="278856"/>
    <lineage>
        <taxon>Eukaryota</taxon>
        <taxon>Metazoa</taxon>
        <taxon>Ecdysozoa</taxon>
        <taxon>Arthropoda</taxon>
        <taxon>Hexapoda</taxon>
        <taxon>Insecta</taxon>
        <taxon>Pterygota</taxon>
        <taxon>Neoptera</taxon>
        <taxon>Endopterygota</taxon>
        <taxon>Lepidoptera</taxon>
        <taxon>Glossata</taxon>
        <taxon>Ditrysia</taxon>
        <taxon>Papilionoidea</taxon>
        <taxon>Nymphalidae</taxon>
        <taxon>Danainae</taxon>
        <taxon>Danaini</taxon>
        <taxon>Danaina</taxon>
        <taxon>Danaus</taxon>
        <taxon>Danaus</taxon>
    </lineage>
</organism>
<name>A0A212F9H7_DANPL</name>
<dbReference type="GO" id="GO:0005524">
    <property type="term" value="F:ATP binding"/>
    <property type="evidence" value="ECO:0007669"/>
    <property type="project" value="InterPro"/>
</dbReference>
<comment type="caution">
    <text evidence="8">The sequence shown here is derived from an EMBL/GenBank/DDBJ whole genome shotgun (WGS) entry which is preliminary data.</text>
</comment>
<accession>A0A212F9H7</accession>
<feature type="non-terminal residue" evidence="8">
    <location>
        <position position="537"/>
    </location>
</feature>
<keyword evidence="5" id="KW-0413">Isomerase</keyword>
<keyword evidence="9" id="KW-1185">Reference proteome</keyword>
<dbReference type="PROSITE" id="PS51192">
    <property type="entry name" value="HELICASE_ATP_BIND_1"/>
    <property type="match status" value="1"/>
</dbReference>
<dbReference type="STRING" id="278856.A0A212F9H7"/>
<sequence length="537" mass="61810">MDNNPLTDLSDFNKKILSHPLYLKIREGRVYTFNEANEFKKLYIEVLEKLSDVLYVLINKLPDYERKSYTSIFTVKEKLRNISAQENVDFNDKLSPESRNILDCIDDMTLAPRNITENKENVQNNSDVKIQTTILPDSLNHEQKITKNCTESYNSDDIDRTNTIDYQTETTRHIETEALNESKDLNTTTINQANPESRVNNPNNICNNSDIDFDHFEEFEDINFQDDWSDHFKEPLEIGDSSLSNNEESNTTINVNYEDSIVTSKQPLPVPRNIHNNSIGDFGNTRNDGVTGEFDGDDYPHSIPMMETLKEKFGLTSFRPNQKQVINATLLGHDCFVLMPTGGGKSLCYQLPAILTPGVTIVISPLRSLMLDQVNKLLALDIPAAHLGSDVTEAKSNYVYDDLNQQEPTIKLLYVTPEKIQSSPKFQETLTRLYEKQKISRFVIDEAHCVSQWGHDFRPDYQKLNLLRKKFPNVTLMALTATATKRVRTDILYQLKVRECKWFLSSFNRPNLTYTILTKKQNLINKDIAELIKTKYY</sequence>
<dbReference type="GO" id="GO:0005634">
    <property type="term" value="C:nucleus"/>
    <property type="evidence" value="ECO:0007669"/>
    <property type="project" value="TreeGrafter"/>
</dbReference>
<dbReference type="SMART" id="SM00487">
    <property type="entry name" value="DEXDc"/>
    <property type="match status" value="1"/>
</dbReference>
<dbReference type="PANTHER" id="PTHR13710">
    <property type="entry name" value="DNA HELICASE RECQ FAMILY MEMBER"/>
    <property type="match status" value="1"/>
</dbReference>
<evidence type="ECO:0000256" key="6">
    <source>
        <dbReference type="ARBA" id="ARBA00023242"/>
    </source>
</evidence>